<keyword evidence="7" id="KW-0325">Glycoprotein</keyword>
<gene>
    <name evidence="16" type="ORF">DT076_02015</name>
</gene>
<feature type="region of interest" description="Disordered" evidence="11">
    <location>
        <begin position="44"/>
        <end position="154"/>
    </location>
</feature>
<keyword evidence="17" id="KW-1185">Reference proteome</keyword>
<feature type="domain" description="PA" evidence="13">
    <location>
        <begin position="601"/>
        <end position="667"/>
    </location>
</feature>
<name>A0A367Z0F3_9ACTN</name>
<dbReference type="AlphaFoldDB" id="A0A367Z0F3"/>
<dbReference type="PROSITE" id="PS00136">
    <property type="entry name" value="SUBTILASE_ASP"/>
    <property type="match status" value="1"/>
</dbReference>
<keyword evidence="5 9" id="KW-0378">Hydrolase</keyword>
<feature type="region of interest" description="Disordered" evidence="11">
    <location>
        <begin position="204"/>
        <end position="226"/>
    </location>
</feature>
<evidence type="ECO:0000256" key="2">
    <source>
        <dbReference type="ARBA" id="ARBA00011073"/>
    </source>
</evidence>
<dbReference type="InterPro" id="IPR015500">
    <property type="entry name" value="Peptidase_S8_subtilisin-rel"/>
</dbReference>
<evidence type="ECO:0000256" key="7">
    <source>
        <dbReference type="ARBA" id="ARBA00023180"/>
    </source>
</evidence>
<evidence type="ECO:0000256" key="3">
    <source>
        <dbReference type="ARBA" id="ARBA00022670"/>
    </source>
</evidence>
<reference evidence="16 17" key="1">
    <citation type="submission" date="2018-07" db="EMBL/GenBank/DDBJ databases">
        <title>Desertimonas flava gen. nov. sp. nov.</title>
        <authorList>
            <person name="Liu S."/>
        </authorList>
    </citation>
    <scope>NUCLEOTIDE SEQUENCE [LARGE SCALE GENOMIC DNA]</scope>
    <source>
        <strain evidence="16 17">16Sb5-5</strain>
    </source>
</reference>
<organism evidence="16 17">
    <name type="scientific">Desertihabitans brevis</name>
    <dbReference type="NCBI Taxonomy" id="2268447"/>
    <lineage>
        <taxon>Bacteria</taxon>
        <taxon>Bacillati</taxon>
        <taxon>Actinomycetota</taxon>
        <taxon>Actinomycetes</taxon>
        <taxon>Propionibacteriales</taxon>
        <taxon>Propionibacteriaceae</taxon>
        <taxon>Desertihabitans</taxon>
    </lineage>
</organism>
<dbReference type="PROSITE" id="PS51892">
    <property type="entry name" value="SUBTILASE"/>
    <property type="match status" value="1"/>
</dbReference>
<evidence type="ECO:0000256" key="8">
    <source>
        <dbReference type="PIRSR" id="PIRSR615500-1"/>
    </source>
</evidence>
<dbReference type="Pfam" id="PF05922">
    <property type="entry name" value="Inhibitor_I9"/>
    <property type="match status" value="1"/>
</dbReference>
<dbReference type="InterPro" id="IPR041469">
    <property type="entry name" value="Subtilisin-like_FN3"/>
</dbReference>
<dbReference type="Gene3D" id="2.60.40.2310">
    <property type="match status" value="1"/>
</dbReference>
<dbReference type="Gene3D" id="3.40.50.200">
    <property type="entry name" value="Peptidase S8/S53 domain"/>
    <property type="match status" value="1"/>
</dbReference>
<dbReference type="SUPFAM" id="SSF52743">
    <property type="entry name" value="Subtilisin-like"/>
    <property type="match status" value="1"/>
</dbReference>
<keyword evidence="3 9" id="KW-0645">Protease</keyword>
<dbReference type="GO" id="GO:0005576">
    <property type="term" value="C:extracellular region"/>
    <property type="evidence" value="ECO:0007669"/>
    <property type="project" value="UniProtKB-SubCell"/>
</dbReference>
<feature type="domain" description="Peptidase S8/S53" evidence="12">
    <location>
        <begin position="320"/>
        <end position="795"/>
    </location>
</feature>
<dbReference type="Gene3D" id="2.60.120.380">
    <property type="match status" value="1"/>
</dbReference>
<dbReference type="InterPro" id="IPR003137">
    <property type="entry name" value="PA_domain"/>
</dbReference>
<dbReference type="Gene3D" id="3.30.70.80">
    <property type="entry name" value="Peptidase S8 propeptide/proteinase inhibitor I9"/>
    <property type="match status" value="1"/>
</dbReference>
<dbReference type="InterPro" id="IPR036852">
    <property type="entry name" value="Peptidase_S8/S53_dom_sf"/>
</dbReference>
<evidence type="ECO:0000256" key="11">
    <source>
        <dbReference type="SAM" id="MobiDB-lite"/>
    </source>
</evidence>
<dbReference type="InterPro" id="IPR037045">
    <property type="entry name" value="S8pro/Inhibitor_I9_sf"/>
</dbReference>
<dbReference type="InterPro" id="IPR023828">
    <property type="entry name" value="Peptidase_S8_Ser-AS"/>
</dbReference>
<evidence type="ECO:0000259" key="13">
    <source>
        <dbReference type="Pfam" id="PF02225"/>
    </source>
</evidence>
<feature type="active site" description="Charge relay system" evidence="8 9">
    <location>
        <position position="329"/>
    </location>
</feature>
<dbReference type="Proteomes" id="UP000252770">
    <property type="component" value="Unassembled WGS sequence"/>
</dbReference>
<feature type="active site" description="Charge relay system" evidence="8 9">
    <location>
        <position position="424"/>
    </location>
</feature>
<dbReference type="CDD" id="cd04852">
    <property type="entry name" value="Peptidases_S8_3"/>
    <property type="match status" value="1"/>
</dbReference>
<dbReference type="EMBL" id="QOUI01000001">
    <property type="protein sequence ID" value="RCK71249.1"/>
    <property type="molecule type" value="Genomic_DNA"/>
</dbReference>
<evidence type="ECO:0000256" key="4">
    <source>
        <dbReference type="ARBA" id="ARBA00022729"/>
    </source>
</evidence>
<dbReference type="PANTHER" id="PTHR10795">
    <property type="entry name" value="PROPROTEIN CONVERTASE SUBTILISIN/KEXIN"/>
    <property type="match status" value="1"/>
</dbReference>
<feature type="compositionally biased region" description="Basic residues" evidence="11">
    <location>
        <begin position="56"/>
        <end position="78"/>
    </location>
</feature>
<evidence type="ECO:0000259" key="12">
    <source>
        <dbReference type="Pfam" id="PF00082"/>
    </source>
</evidence>
<comment type="similarity">
    <text evidence="2 9 10">Belongs to the peptidase S8 family.</text>
</comment>
<dbReference type="Pfam" id="PF17766">
    <property type="entry name" value="fn3_6"/>
    <property type="match status" value="1"/>
</dbReference>
<dbReference type="Pfam" id="PF02225">
    <property type="entry name" value="PA"/>
    <property type="match status" value="1"/>
</dbReference>
<sequence length="1140" mass="117830">MLLQRGAGRLRVGVVPARRVAAQRPGGHLPAAVVHLHHQLVRAPAGRRGGLDGGRRGRRLRAVRRLRRRGGLRRRPGRARNAGGDHEQHQQADPPGVDAHESLLRSGASRSPRRRDGLPTGAGRDDVHPISRPDPDRAPTSCHPPGEPVPTSPRRRLLGLTAATCAAAVVLTGSPAAAVPPSDLPVPASGRYIVTLTDEPLATYDGGTDGIARTRPTEGRRVDTTSSAAREYRRHLEERQDEAAERVGVEPTRRYAVSLNGFAATMTADQARELETTPGVLAVSKDQLHKPTDDKNSVDYLRLSGPGGVWESLGGTDAAGRGVVVGVLDTGIWPENPSFAGDELSATEPGDDDPYRAYRDGEDIVMAKSDGSTFTGECETGEEFTADLCSTKLVGARSFSDGWEAAVPEAYRNDYLSPRDGGGHGSHTASTAAGNADVPATVEGNDFGTVSGVAPGAAIASYKVLWEGTTEETTGGWTSDIVEAIDAAVADGVDVINYSIGSGSESAVDNPISLAFLSAASAGIFVSASAGNSGPGASTLDNTAPWVTTVAASTVAPYEGTVVLGDGQRFSGISTTVDQPTGPAPLEVAVEVKTAAATDADAALCAPGTLDPAKATGTIVVCDRGVVDRVAKSAEVERVGGIGMVLVNLTELSLDGDLHSVPTVHLNPPASADVKAYAATAGATATLEPGNLAGDTMPHPQIAGFSSRGPSTATGGDLVKPDLAAPGVSILAAVAPPSNSGRDFDFYSGTSMAAPHVAGAAALHYGDGVHPTWSPMQVKSALMTTAEDLVDAEDQPVTDPFVQGAGELTPTRMFEPGLVYDSADEDWLAFLEGIGVRTGTGVEAVDPSDYNTPSIAVGSLLRTQTVTRRVTAVEPGLYRAQASVPGLDVEVTPSILNFDSAGQTKTFTVTLTNHSVDFDEAATGSLTWSGAGTTIRSPIAVTPRALLAPESVAGSGRNGQLRFEVQPGVEGRFPIRAYGLAQGAASNGTLPAGAASQYETTVAEGAKVAQFTTRTPAQRADLDLYVYRVQGSTATLVARSATAAADETVVLSAPAPGRYISQVVNFANAPGTSSTAFTHRGAVVTEDSADGRLRVTPADPTAEVGEPITVTARWNRVDGTSPYLGWVEYLDGSGTVLTVN</sequence>
<feature type="domain" description="Inhibitor I9" evidence="14">
    <location>
        <begin position="191"/>
        <end position="287"/>
    </location>
</feature>
<evidence type="ECO:0000313" key="16">
    <source>
        <dbReference type="EMBL" id="RCK71249.1"/>
    </source>
</evidence>
<dbReference type="InterPro" id="IPR034197">
    <property type="entry name" value="Peptidases_S8_3"/>
</dbReference>
<dbReference type="GO" id="GO:0004252">
    <property type="term" value="F:serine-type endopeptidase activity"/>
    <property type="evidence" value="ECO:0007669"/>
    <property type="project" value="UniProtKB-UniRule"/>
</dbReference>
<evidence type="ECO:0000256" key="10">
    <source>
        <dbReference type="RuleBase" id="RU003355"/>
    </source>
</evidence>
<dbReference type="CDD" id="cd02120">
    <property type="entry name" value="PA_subtilisin_like"/>
    <property type="match status" value="1"/>
</dbReference>
<dbReference type="PROSITE" id="PS00138">
    <property type="entry name" value="SUBTILASE_SER"/>
    <property type="match status" value="1"/>
</dbReference>
<evidence type="ECO:0000256" key="9">
    <source>
        <dbReference type="PROSITE-ProRule" id="PRU01240"/>
    </source>
</evidence>
<evidence type="ECO:0000256" key="1">
    <source>
        <dbReference type="ARBA" id="ARBA00004613"/>
    </source>
</evidence>
<feature type="active site" description="Charge relay system" evidence="8 9">
    <location>
        <position position="751"/>
    </location>
</feature>
<keyword evidence="6 9" id="KW-0720">Serine protease</keyword>
<comment type="subcellular location">
    <subcellularLocation>
        <location evidence="1">Secreted</location>
    </subcellularLocation>
</comment>
<accession>A0A367Z0F3</accession>
<proteinExistence type="inferred from homology"/>
<feature type="region of interest" description="Disordered" evidence="11">
    <location>
        <begin position="414"/>
        <end position="433"/>
    </location>
</feature>
<feature type="compositionally biased region" description="Basic and acidic residues" evidence="11">
    <location>
        <begin position="123"/>
        <end position="137"/>
    </location>
</feature>
<evidence type="ECO:0000259" key="15">
    <source>
        <dbReference type="Pfam" id="PF17766"/>
    </source>
</evidence>
<dbReference type="InterPro" id="IPR000209">
    <property type="entry name" value="Peptidase_S8/S53_dom"/>
</dbReference>
<dbReference type="Pfam" id="PF00082">
    <property type="entry name" value="Peptidase_S8"/>
    <property type="match status" value="1"/>
</dbReference>
<evidence type="ECO:0000313" key="17">
    <source>
        <dbReference type="Proteomes" id="UP000252770"/>
    </source>
</evidence>
<comment type="caution">
    <text evidence="16">The sequence shown here is derived from an EMBL/GenBank/DDBJ whole genome shotgun (WGS) entry which is preliminary data.</text>
</comment>
<feature type="domain" description="Subtilisin-like protease fibronectin type-III" evidence="15">
    <location>
        <begin position="849"/>
        <end position="941"/>
    </location>
</feature>
<protein>
    <submittedName>
        <fullName evidence="16">Serine protease</fullName>
    </submittedName>
</protein>
<dbReference type="InterPro" id="IPR045051">
    <property type="entry name" value="SBT"/>
</dbReference>
<dbReference type="PRINTS" id="PR00723">
    <property type="entry name" value="SUBTILISIN"/>
</dbReference>
<dbReference type="InterPro" id="IPR023827">
    <property type="entry name" value="Peptidase_S8_Asp-AS"/>
</dbReference>
<evidence type="ECO:0000256" key="6">
    <source>
        <dbReference type="ARBA" id="ARBA00022825"/>
    </source>
</evidence>
<dbReference type="GO" id="GO:0006508">
    <property type="term" value="P:proteolysis"/>
    <property type="evidence" value="ECO:0007669"/>
    <property type="project" value="UniProtKB-KW"/>
</dbReference>
<evidence type="ECO:0000256" key="5">
    <source>
        <dbReference type="ARBA" id="ARBA00022801"/>
    </source>
</evidence>
<dbReference type="InterPro" id="IPR010259">
    <property type="entry name" value="S8pro/Inhibitor_I9"/>
</dbReference>
<dbReference type="Gene3D" id="3.50.30.30">
    <property type="match status" value="1"/>
</dbReference>
<keyword evidence="4" id="KW-0732">Signal</keyword>
<evidence type="ECO:0000259" key="14">
    <source>
        <dbReference type="Pfam" id="PF05922"/>
    </source>
</evidence>